<dbReference type="InterPro" id="IPR036389">
    <property type="entry name" value="RNase_III_sf"/>
</dbReference>
<feature type="domain" description="RNase III" evidence="2">
    <location>
        <begin position="55"/>
        <end position="191"/>
    </location>
</feature>
<dbReference type="PROSITE" id="PS50142">
    <property type="entry name" value="RNASE_3_2"/>
    <property type="match status" value="2"/>
</dbReference>
<dbReference type="EMBL" id="BJWK01000009">
    <property type="protein sequence ID" value="GEM09909.1"/>
    <property type="molecule type" value="Genomic_DNA"/>
</dbReference>
<dbReference type="Proteomes" id="UP000321518">
    <property type="component" value="Unassembled WGS sequence"/>
</dbReference>
<dbReference type="CDD" id="cd00593">
    <property type="entry name" value="RIBOc"/>
    <property type="match status" value="2"/>
</dbReference>
<evidence type="ECO:0000259" key="2">
    <source>
        <dbReference type="PROSITE" id="PS50142"/>
    </source>
</evidence>
<dbReference type="AlphaFoldDB" id="A0A511KHQ0"/>
<evidence type="ECO:0000313" key="4">
    <source>
        <dbReference type="Proteomes" id="UP000321518"/>
    </source>
</evidence>
<dbReference type="SMART" id="SM00535">
    <property type="entry name" value="RIBOc"/>
    <property type="match status" value="2"/>
</dbReference>
<dbReference type="GO" id="GO:0004525">
    <property type="term" value="F:ribonuclease III activity"/>
    <property type="evidence" value="ECO:0007669"/>
    <property type="project" value="InterPro"/>
</dbReference>
<reference evidence="3 4" key="1">
    <citation type="submission" date="2019-07" db="EMBL/GenBank/DDBJ databases">
        <title>Rhodotorula toruloides NBRC10032 genome sequencing.</title>
        <authorList>
            <person name="Shida Y."/>
            <person name="Takaku H."/>
            <person name="Ogasawara W."/>
            <person name="Mori K."/>
        </authorList>
    </citation>
    <scope>NUCLEOTIDE SEQUENCE [LARGE SCALE GENOMIC DNA]</scope>
    <source>
        <strain evidence="3 4">NBRC10032</strain>
    </source>
</reference>
<evidence type="ECO:0000313" key="3">
    <source>
        <dbReference type="EMBL" id="GEM09909.1"/>
    </source>
</evidence>
<dbReference type="OrthoDB" id="416741at2759"/>
<protein>
    <submittedName>
        <fullName evidence="3">Endoribonuclease Dicer</fullName>
    </submittedName>
</protein>
<proteinExistence type="predicted"/>
<dbReference type="PANTHER" id="PTHR14950:SF37">
    <property type="entry name" value="ENDORIBONUCLEASE DICER"/>
    <property type="match status" value="1"/>
</dbReference>
<gene>
    <name evidence="3" type="ORF">Rt10032_c09g3926</name>
</gene>
<dbReference type="PROSITE" id="PS00517">
    <property type="entry name" value="RNASE_3_1"/>
    <property type="match status" value="1"/>
</dbReference>
<dbReference type="Pfam" id="PF00636">
    <property type="entry name" value="Ribonuclease_3"/>
    <property type="match status" value="2"/>
</dbReference>
<feature type="domain" description="RNase III" evidence="2">
    <location>
        <begin position="228"/>
        <end position="367"/>
    </location>
</feature>
<organism evidence="3 4">
    <name type="scientific">Rhodotorula toruloides</name>
    <name type="common">Yeast</name>
    <name type="synonym">Rhodosporidium toruloides</name>
    <dbReference type="NCBI Taxonomy" id="5286"/>
    <lineage>
        <taxon>Eukaryota</taxon>
        <taxon>Fungi</taxon>
        <taxon>Dikarya</taxon>
        <taxon>Basidiomycota</taxon>
        <taxon>Pucciniomycotina</taxon>
        <taxon>Microbotryomycetes</taxon>
        <taxon>Sporidiobolales</taxon>
        <taxon>Sporidiobolaceae</taxon>
        <taxon>Rhodotorula</taxon>
    </lineage>
</organism>
<dbReference type="GO" id="GO:0006396">
    <property type="term" value="P:RNA processing"/>
    <property type="evidence" value="ECO:0007669"/>
    <property type="project" value="InterPro"/>
</dbReference>
<accession>A0A511KHQ0</accession>
<comment type="caution">
    <text evidence="3">The sequence shown here is derived from an EMBL/GenBank/DDBJ whole genome shotgun (WGS) entry which is preliminary data.</text>
</comment>
<dbReference type="InterPro" id="IPR000999">
    <property type="entry name" value="RNase_III_dom"/>
</dbReference>
<dbReference type="Gene3D" id="1.10.1520.10">
    <property type="entry name" value="Ribonuclease III domain"/>
    <property type="match status" value="2"/>
</dbReference>
<keyword evidence="1" id="KW-0378">Hydrolase</keyword>
<name>A0A511KHQ0_RHOTO</name>
<dbReference type="PANTHER" id="PTHR14950">
    <property type="entry name" value="DICER-RELATED"/>
    <property type="match status" value="1"/>
</dbReference>
<evidence type="ECO:0000256" key="1">
    <source>
        <dbReference type="ARBA" id="ARBA00022801"/>
    </source>
</evidence>
<sequence>MPKTVTHLNKTSRNDATPTAKKLLHHKTRFAISQACYKHPLAASIFRNLEQSVLTAELNERIFGNALAFSFVKAALTTPSASTGIDGDRLEFLGDALLKHIISTFVLVSQDRTTHEGMMHRLGLALVNNAYLCAAGKKLPIPVYLVSRPFTSGHFLSPNFCLVDSKNTPPPSTAIIGDKTIADAVEALVGAAAETGHGRRRDRLVTVWNDFARLDGLIGEEKEVEGERAAIEKAIGWKFRHAFLAAEALTHPLRLDMVSFERTEWLGDAILDICVVRWTWKRCGDEVGPGTLTELKGGCVSNDTLAALAVELDLDKFLIYNHPTLEINIKLASLFTGSTGELALTTAPQVVADIIESLFGAVYIDSGFDPAAPQQIFHYCLAPFFLRWISPTSLKLGCIRIHLERAQAAQCDDVSHVSSTLDPRCNQKTGELLSRLTRTSVVAHNNVLGTAESGNSKTAKRLASDLALTYLDQNPGFFS</sequence>
<dbReference type="SUPFAM" id="SSF69065">
    <property type="entry name" value="RNase III domain-like"/>
    <property type="match status" value="2"/>
</dbReference>